<feature type="domain" description="Nudix hydrolase" evidence="3">
    <location>
        <begin position="1"/>
        <end position="91"/>
    </location>
</feature>
<sequence>MDVGDSIEKTAIKEAKEESGFDVELVRKLDIFQKDANEPPQHAFEAKIIGGELKYPEDEILDAKWFTADEIKSMKDKLRGEWILGAIAMLEI</sequence>
<dbReference type="InterPro" id="IPR000086">
    <property type="entry name" value="NUDIX_hydrolase_dom"/>
</dbReference>
<comment type="cofactor">
    <cofactor evidence="1">
        <name>Mg(2+)</name>
        <dbReference type="ChEBI" id="CHEBI:18420"/>
    </cofactor>
</comment>
<reference evidence="4 5" key="1">
    <citation type="journal article" date="2016" name="Nat. Commun.">
        <title>Thousands of microbial genomes shed light on interconnected biogeochemical processes in an aquifer system.</title>
        <authorList>
            <person name="Anantharaman K."/>
            <person name="Brown C.T."/>
            <person name="Hug L.A."/>
            <person name="Sharon I."/>
            <person name="Castelle C.J."/>
            <person name="Probst A.J."/>
            <person name="Thomas B.C."/>
            <person name="Singh A."/>
            <person name="Wilkins M.J."/>
            <person name="Karaoz U."/>
            <person name="Brodie E.L."/>
            <person name="Williams K.H."/>
            <person name="Hubbard S.S."/>
            <person name="Banfield J.F."/>
        </authorList>
    </citation>
    <scope>NUCLEOTIDE SEQUENCE [LARGE SCALE GENOMIC DNA]</scope>
</reference>
<dbReference type="AlphaFoldDB" id="A0A1F5S5K7"/>
<dbReference type="InterPro" id="IPR015797">
    <property type="entry name" value="NUDIX_hydrolase-like_dom_sf"/>
</dbReference>
<name>A0A1F5S5K7_9BACT</name>
<gene>
    <name evidence="4" type="ORF">A2Y83_03240</name>
</gene>
<dbReference type="PROSITE" id="PS51462">
    <property type="entry name" value="NUDIX"/>
    <property type="match status" value="1"/>
</dbReference>
<dbReference type="PANTHER" id="PTHR43046:SF14">
    <property type="entry name" value="MUTT_NUDIX FAMILY PROTEIN"/>
    <property type="match status" value="1"/>
</dbReference>
<protein>
    <recommendedName>
        <fullName evidence="3">Nudix hydrolase domain-containing protein</fullName>
    </recommendedName>
</protein>
<keyword evidence="2" id="KW-0378">Hydrolase</keyword>
<dbReference type="PANTHER" id="PTHR43046">
    <property type="entry name" value="GDP-MANNOSE MANNOSYL HYDROLASE"/>
    <property type="match status" value="1"/>
</dbReference>
<evidence type="ECO:0000259" key="3">
    <source>
        <dbReference type="PROSITE" id="PS51462"/>
    </source>
</evidence>
<dbReference type="SUPFAM" id="SSF55811">
    <property type="entry name" value="Nudix"/>
    <property type="match status" value="1"/>
</dbReference>
<dbReference type="GO" id="GO:0016787">
    <property type="term" value="F:hydrolase activity"/>
    <property type="evidence" value="ECO:0007669"/>
    <property type="project" value="UniProtKB-KW"/>
</dbReference>
<evidence type="ECO:0000256" key="2">
    <source>
        <dbReference type="ARBA" id="ARBA00022801"/>
    </source>
</evidence>
<dbReference type="Proteomes" id="UP000178323">
    <property type="component" value="Unassembled WGS sequence"/>
</dbReference>
<comment type="caution">
    <text evidence="4">The sequence shown here is derived from an EMBL/GenBank/DDBJ whole genome shotgun (WGS) entry which is preliminary data.</text>
</comment>
<dbReference type="Pfam" id="PF00293">
    <property type="entry name" value="NUDIX"/>
    <property type="match status" value="1"/>
</dbReference>
<dbReference type="STRING" id="1797985.A2Y83_03240"/>
<evidence type="ECO:0000256" key="1">
    <source>
        <dbReference type="ARBA" id="ARBA00001946"/>
    </source>
</evidence>
<proteinExistence type="predicted"/>
<dbReference type="EMBL" id="MFFS01000044">
    <property type="protein sequence ID" value="OGF22000.1"/>
    <property type="molecule type" value="Genomic_DNA"/>
</dbReference>
<accession>A0A1F5S5K7</accession>
<organism evidence="4 5">
    <name type="scientific">Candidatus Falkowbacteria bacterium RBG_13_39_14</name>
    <dbReference type="NCBI Taxonomy" id="1797985"/>
    <lineage>
        <taxon>Bacteria</taxon>
        <taxon>Candidatus Falkowiibacteriota</taxon>
    </lineage>
</organism>
<evidence type="ECO:0000313" key="4">
    <source>
        <dbReference type="EMBL" id="OGF22000.1"/>
    </source>
</evidence>
<evidence type="ECO:0000313" key="5">
    <source>
        <dbReference type="Proteomes" id="UP000178323"/>
    </source>
</evidence>
<dbReference type="Gene3D" id="3.90.79.10">
    <property type="entry name" value="Nucleoside Triphosphate Pyrophosphohydrolase"/>
    <property type="match status" value="1"/>
</dbReference>